<protein>
    <submittedName>
        <fullName evidence="1">Uncharacterized protein</fullName>
    </submittedName>
</protein>
<accession>A0A3N4JYB3</accession>
<dbReference type="OrthoDB" id="8047520at2759"/>
<feature type="non-terminal residue" evidence="1">
    <location>
        <position position="1"/>
    </location>
</feature>
<dbReference type="AlphaFoldDB" id="A0A3N4JYB3"/>
<gene>
    <name evidence="1" type="ORF">L873DRAFT_1674497</name>
</gene>
<proteinExistence type="predicted"/>
<dbReference type="EMBL" id="ML120369">
    <property type="protein sequence ID" value="RPB02228.1"/>
    <property type="molecule type" value="Genomic_DNA"/>
</dbReference>
<organism evidence="1 2">
    <name type="scientific">Choiromyces venosus 120613-1</name>
    <dbReference type="NCBI Taxonomy" id="1336337"/>
    <lineage>
        <taxon>Eukaryota</taxon>
        <taxon>Fungi</taxon>
        <taxon>Dikarya</taxon>
        <taxon>Ascomycota</taxon>
        <taxon>Pezizomycotina</taxon>
        <taxon>Pezizomycetes</taxon>
        <taxon>Pezizales</taxon>
        <taxon>Tuberaceae</taxon>
        <taxon>Choiromyces</taxon>
    </lineage>
</organism>
<dbReference type="STRING" id="1336337.A0A3N4JYB3"/>
<dbReference type="Proteomes" id="UP000276215">
    <property type="component" value="Unassembled WGS sequence"/>
</dbReference>
<sequence length="137" mass="15455">LTSNKSRAGKSASSIVITITSPKASLFVDKRLSAFSTTFRTERHLWFNTFTQCSNCHHFGHHSNKYVSPSLCRCCTLSYSTGDHSCPTSTYHTCNHFTPRCVNCDSLHEFHSTICPAWPLCYDLSDEEKLEEVVIVT</sequence>
<reference evidence="1 2" key="1">
    <citation type="journal article" date="2018" name="Nat. Ecol. Evol.">
        <title>Pezizomycetes genomes reveal the molecular basis of ectomycorrhizal truffle lifestyle.</title>
        <authorList>
            <person name="Murat C."/>
            <person name="Payen T."/>
            <person name="Noel B."/>
            <person name="Kuo A."/>
            <person name="Morin E."/>
            <person name="Chen J."/>
            <person name="Kohler A."/>
            <person name="Krizsan K."/>
            <person name="Balestrini R."/>
            <person name="Da Silva C."/>
            <person name="Montanini B."/>
            <person name="Hainaut M."/>
            <person name="Levati E."/>
            <person name="Barry K.W."/>
            <person name="Belfiori B."/>
            <person name="Cichocki N."/>
            <person name="Clum A."/>
            <person name="Dockter R.B."/>
            <person name="Fauchery L."/>
            <person name="Guy J."/>
            <person name="Iotti M."/>
            <person name="Le Tacon F."/>
            <person name="Lindquist E.A."/>
            <person name="Lipzen A."/>
            <person name="Malagnac F."/>
            <person name="Mello A."/>
            <person name="Molinier V."/>
            <person name="Miyauchi S."/>
            <person name="Poulain J."/>
            <person name="Riccioni C."/>
            <person name="Rubini A."/>
            <person name="Sitrit Y."/>
            <person name="Splivallo R."/>
            <person name="Traeger S."/>
            <person name="Wang M."/>
            <person name="Zifcakova L."/>
            <person name="Wipf D."/>
            <person name="Zambonelli A."/>
            <person name="Paolocci F."/>
            <person name="Nowrousian M."/>
            <person name="Ottonello S."/>
            <person name="Baldrian P."/>
            <person name="Spatafora J.W."/>
            <person name="Henrissat B."/>
            <person name="Nagy L.G."/>
            <person name="Aury J.M."/>
            <person name="Wincker P."/>
            <person name="Grigoriev I.V."/>
            <person name="Bonfante P."/>
            <person name="Martin F.M."/>
        </authorList>
    </citation>
    <scope>NUCLEOTIDE SEQUENCE [LARGE SCALE GENOMIC DNA]</scope>
    <source>
        <strain evidence="1 2">120613-1</strain>
    </source>
</reference>
<evidence type="ECO:0000313" key="2">
    <source>
        <dbReference type="Proteomes" id="UP000276215"/>
    </source>
</evidence>
<evidence type="ECO:0000313" key="1">
    <source>
        <dbReference type="EMBL" id="RPB02228.1"/>
    </source>
</evidence>
<keyword evidence="2" id="KW-1185">Reference proteome</keyword>
<name>A0A3N4JYB3_9PEZI</name>